<evidence type="ECO:0000256" key="3">
    <source>
        <dbReference type="ARBA" id="ARBA00022448"/>
    </source>
</evidence>
<proteinExistence type="inferred from homology"/>
<dbReference type="GO" id="GO:0005886">
    <property type="term" value="C:plasma membrane"/>
    <property type="evidence" value="ECO:0007669"/>
    <property type="project" value="UniProtKB-SubCell"/>
</dbReference>
<evidence type="ECO:0000256" key="7">
    <source>
        <dbReference type="ARBA" id="ARBA00023136"/>
    </source>
</evidence>
<evidence type="ECO:0000313" key="9">
    <source>
        <dbReference type="EMBL" id="MPM86969.1"/>
    </source>
</evidence>
<gene>
    <name evidence="9" type="primary">hmuU_39</name>
    <name evidence="9" type="ORF">SDC9_134062</name>
</gene>
<keyword evidence="4" id="KW-1003">Cell membrane</keyword>
<dbReference type="Gene3D" id="1.10.3470.10">
    <property type="entry name" value="ABC transporter involved in vitamin B12 uptake, BtuC"/>
    <property type="match status" value="1"/>
</dbReference>
<name>A0A645DCL5_9ZZZZ</name>
<evidence type="ECO:0000256" key="8">
    <source>
        <dbReference type="SAM" id="Phobius"/>
    </source>
</evidence>
<dbReference type="Pfam" id="PF01032">
    <property type="entry name" value="FecCD"/>
    <property type="match status" value="1"/>
</dbReference>
<feature type="transmembrane region" description="Helical" evidence="8">
    <location>
        <begin position="97"/>
        <end position="113"/>
    </location>
</feature>
<evidence type="ECO:0000256" key="6">
    <source>
        <dbReference type="ARBA" id="ARBA00022989"/>
    </source>
</evidence>
<evidence type="ECO:0000256" key="2">
    <source>
        <dbReference type="ARBA" id="ARBA00007935"/>
    </source>
</evidence>
<dbReference type="PANTHER" id="PTHR30472:SF41">
    <property type="entry name" value="TRANSPORT SYSTEM PERMEASE PROTEIN"/>
    <property type="match status" value="1"/>
</dbReference>
<accession>A0A645DCL5</accession>
<evidence type="ECO:0000256" key="5">
    <source>
        <dbReference type="ARBA" id="ARBA00022692"/>
    </source>
</evidence>
<dbReference type="GO" id="GO:0033214">
    <property type="term" value="P:siderophore-iron import into cell"/>
    <property type="evidence" value="ECO:0007669"/>
    <property type="project" value="TreeGrafter"/>
</dbReference>
<dbReference type="SUPFAM" id="SSF81345">
    <property type="entry name" value="ABC transporter involved in vitamin B12 uptake, BtuC"/>
    <property type="match status" value="1"/>
</dbReference>
<feature type="transmembrane region" description="Helical" evidence="8">
    <location>
        <begin position="57"/>
        <end position="85"/>
    </location>
</feature>
<protein>
    <submittedName>
        <fullName evidence="9">Hemin transport system permease protein HmuU</fullName>
    </submittedName>
</protein>
<comment type="similarity">
    <text evidence="2">Belongs to the binding-protein-dependent transport system permease family. FecCD subfamily.</text>
</comment>
<organism evidence="9">
    <name type="scientific">bioreactor metagenome</name>
    <dbReference type="NCBI Taxonomy" id="1076179"/>
    <lineage>
        <taxon>unclassified sequences</taxon>
        <taxon>metagenomes</taxon>
        <taxon>ecological metagenomes</taxon>
    </lineage>
</organism>
<dbReference type="PANTHER" id="PTHR30472">
    <property type="entry name" value="FERRIC ENTEROBACTIN TRANSPORT SYSTEM PERMEASE PROTEIN"/>
    <property type="match status" value="1"/>
</dbReference>
<evidence type="ECO:0000256" key="1">
    <source>
        <dbReference type="ARBA" id="ARBA00004651"/>
    </source>
</evidence>
<keyword evidence="3" id="KW-0813">Transport</keyword>
<dbReference type="InterPro" id="IPR037294">
    <property type="entry name" value="ABC_BtuC-like"/>
</dbReference>
<keyword evidence="6 8" id="KW-1133">Transmembrane helix</keyword>
<feature type="transmembrane region" description="Helical" evidence="8">
    <location>
        <begin position="12"/>
        <end position="30"/>
    </location>
</feature>
<dbReference type="InterPro" id="IPR000522">
    <property type="entry name" value="ABC_transptr_permease_BtuC"/>
</dbReference>
<dbReference type="AlphaFoldDB" id="A0A645DCL5"/>
<keyword evidence="7 8" id="KW-0472">Membrane</keyword>
<dbReference type="GO" id="GO:0022857">
    <property type="term" value="F:transmembrane transporter activity"/>
    <property type="evidence" value="ECO:0007669"/>
    <property type="project" value="InterPro"/>
</dbReference>
<sequence>MGSFSGISKEGIWIMFMIVLAGSALSVYNIKDLNALLLGEAYAKSLGVNLDNTRKRILIATTLLAGSVTAFCGPIGFIGIAVPHIARMIFRNADHKVLLPATALLGASLMIIADTISQMPGQPEVLPINTVSALLGVPVILIIILKSKFL</sequence>
<comment type="subcellular location">
    <subcellularLocation>
        <location evidence="1">Cell membrane</location>
        <topology evidence="1">Multi-pass membrane protein</topology>
    </subcellularLocation>
</comment>
<comment type="caution">
    <text evidence="9">The sequence shown here is derived from an EMBL/GenBank/DDBJ whole genome shotgun (WGS) entry which is preliminary data.</text>
</comment>
<dbReference type="EMBL" id="VSSQ01034888">
    <property type="protein sequence ID" value="MPM86969.1"/>
    <property type="molecule type" value="Genomic_DNA"/>
</dbReference>
<reference evidence="9" key="1">
    <citation type="submission" date="2019-08" db="EMBL/GenBank/DDBJ databases">
        <authorList>
            <person name="Kucharzyk K."/>
            <person name="Murdoch R.W."/>
            <person name="Higgins S."/>
            <person name="Loffler F."/>
        </authorList>
    </citation>
    <scope>NUCLEOTIDE SEQUENCE</scope>
</reference>
<keyword evidence="5 8" id="KW-0812">Transmembrane</keyword>
<evidence type="ECO:0000256" key="4">
    <source>
        <dbReference type="ARBA" id="ARBA00022475"/>
    </source>
</evidence>
<feature type="transmembrane region" description="Helical" evidence="8">
    <location>
        <begin position="125"/>
        <end position="145"/>
    </location>
</feature>